<dbReference type="EMBL" id="PFEP01000037">
    <property type="protein sequence ID" value="PJE72870.1"/>
    <property type="molecule type" value="Genomic_DNA"/>
</dbReference>
<evidence type="ECO:0000259" key="1">
    <source>
        <dbReference type="Pfam" id="PF01636"/>
    </source>
</evidence>
<feature type="domain" description="Aminoglycoside phosphotransferase" evidence="1">
    <location>
        <begin position="45"/>
        <end position="276"/>
    </location>
</feature>
<gene>
    <name evidence="2" type="ORF">COV00_02950</name>
</gene>
<organism evidence="2 3">
    <name type="scientific">Candidatus Tagabacteria bacterium CG10_big_fil_rev_8_21_14_0_10_40_13</name>
    <dbReference type="NCBI Taxonomy" id="1975022"/>
    <lineage>
        <taxon>Bacteria</taxon>
        <taxon>Candidatus Tagaibacteriota</taxon>
    </lineage>
</organism>
<evidence type="ECO:0000313" key="3">
    <source>
        <dbReference type="Proteomes" id="UP000230603"/>
    </source>
</evidence>
<reference evidence="3" key="1">
    <citation type="submission" date="2017-09" db="EMBL/GenBank/DDBJ databases">
        <title>Depth-based differentiation of microbial function through sediment-hosted aquifers and enrichment of novel symbionts in the deep terrestrial subsurface.</title>
        <authorList>
            <person name="Probst A.J."/>
            <person name="Ladd B."/>
            <person name="Jarett J.K."/>
            <person name="Geller-Mcgrath D.E."/>
            <person name="Sieber C.M.K."/>
            <person name="Emerson J.B."/>
            <person name="Anantharaman K."/>
            <person name="Thomas B.C."/>
            <person name="Malmstrom R."/>
            <person name="Stieglmeier M."/>
            <person name="Klingl A."/>
            <person name="Woyke T."/>
            <person name="Ryan C.M."/>
            <person name="Banfield J.F."/>
        </authorList>
    </citation>
    <scope>NUCLEOTIDE SEQUENCE [LARGE SCALE GENOMIC DNA]</scope>
</reference>
<dbReference type="InterPro" id="IPR011009">
    <property type="entry name" value="Kinase-like_dom_sf"/>
</dbReference>
<evidence type="ECO:0000313" key="2">
    <source>
        <dbReference type="EMBL" id="PJE72870.1"/>
    </source>
</evidence>
<dbReference type="InterPro" id="IPR002575">
    <property type="entry name" value="Aminoglycoside_PTrfase"/>
</dbReference>
<sequence length="329" mass="37636">MAEGTRPIPDWMMGERRRMREQGMQFLAKLSSKKIISNFTNDPRDISTGLTSAVYDVDTEEGRRIVKLRECGALAEAAAYVEWGVYDVPTPQVLRVGASGEDIDWSYIVMEPILDHDGNLAPLGTEIGDEYRDTLDLFLGKNLAKMHKATGKHFGQLLDQDSDQAEFRSWNEYIHYKLGELERQLRVKLLLSLEDIKNLNLLSELDYVPLSVYAHGDLGIYNILVKHTNPFDGVIFDPNPLLADPYYDVAHVLNGKEAWLKKEIDMDMDPFLQAYKDESEVEYFNLRRLAAMRAFAAINRAISTTERHEFERASFYKNIIIQQSHLALA</sequence>
<protein>
    <recommendedName>
        <fullName evidence="1">Aminoglycoside phosphotransferase domain-containing protein</fullName>
    </recommendedName>
</protein>
<dbReference type="Gene3D" id="3.90.1200.10">
    <property type="match status" value="1"/>
</dbReference>
<name>A0A2M8L8E5_9BACT</name>
<dbReference type="AlphaFoldDB" id="A0A2M8L8E5"/>
<accession>A0A2M8L8E5</accession>
<dbReference type="Proteomes" id="UP000230603">
    <property type="component" value="Unassembled WGS sequence"/>
</dbReference>
<comment type="caution">
    <text evidence="2">The sequence shown here is derived from an EMBL/GenBank/DDBJ whole genome shotgun (WGS) entry which is preliminary data.</text>
</comment>
<dbReference type="SUPFAM" id="SSF56112">
    <property type="entry name" value="Protein kinase-like (PK-like)"/>
    <property type="match status" value="1"/>
</dbReference>
<dbReference type="Pfam" id="PF01636">
    <property type="entry name" value="APH"/>
    <property type="match status" value="1"/>
</dbReference>
<proteinExistence type="predicted"/>
<dbReference type="Gene3D" id="3.30.200.150">
    <property type="match status" value="1"/>
</dbReference>